<protein>
    <submittedName>
        <fullName evidence="1">Uncharacterized protein</fullName>
    </submittedName>
</protein>
<dbReference type="Proteomes" id="UP000828390">
    <property type="component" value="Unassembled WGS sequence"/>
</dbReference>
<keyword evidence="2" id="KW-1185">Reference proteome</keyword>
<organism evidence="1 2">
    <name type="scientific">Dreissena polymorpha</name>
    <name type="common">Zebra mussel</name>
    <name type="synonym">Mytilus polymorpha</name>
    <dbReference type="NCBI Taxonomy" id="45954"/>
    <lineage>
        <taxon>Eukaryota</taxon>
        <taxon>Metazoa</taxon>
        <taxon>Spiralia</taxon>
        <taxon>Lophotrochozoa</taxon>
        <taxon>Mollusca</taxon>
        <taxon>Bivalvia</taxon>
        <taxon>Autobranchia</taxon>
        <taxon>Heteroconchia</taxon>
        <taxon>Euheterodonta</taxon>
        <taxon>Imparidentia</taxon>
        <taxon>Neoheterodontei</taxon>
        <taxon>Myida</taxon>
        <taxon>Dreissenoidea</taxon>
        <taxon>Dreissenidae</taxon>
        <taxon>Dreissena</taxon>
    </lineage>
</organism>
<accession>A0A9D4D840</accession>
<gene>
    <name evidence="1" type="ORF">DPMN_046615</name>
</gene>
<dbReference type="AlphaFoldDB" id="A0A9D4D840"/>
<reference evidence="1" key="2">
    <citation type="submission" date="2020-11" db="EMBL/GenBank/DDBJ databases">
        <authorList>
            <person name="McCartney M.A."/>
            <person name="Auch B."/>
            <person name="Kono T."/>
            <person name="Mallez S."/>
            <person name="Becker A."/>
            <person name="Gohl D.M."/>
            <person name="Silverstein K.A.T."/>
            <person name="Koren S."/>
            <person name="Bechman K.B."/>
            <person name="Herman A."/>
            <person name="Abrahante J.E."/>
            <person name="Garbe J."/>
        </authorList>
    </citation>
    <scope>NUCLEOTIDE SEQUENCE</scope>
    <source>
        <strain evidence="1">Duluth1</strain>
        <tissue evidence="1">Whole animal</tissue>
    </source>
</reference>
<proteinExistence type="predicted"/>
<sequence length="159" mass="18634">MINVPMKFDDPRPKLFELSSGNHLVDGRTDMCKTIYRLFFEGGGGINIVSKYTTYFFLSGWYRRINTRAGRFDLGFYLLVPLLRREADRVDLTIRLVSEHALTLVHRKKYKEIHGRLFLIWQRHEDDETTTTQLLRACSRITCLGPDTSHDQVHDEDEV</sequence>
<comment type="caution">
    <text evidence="1">The sequence shown here is derived from an EMBL/GenBank/DDBJ whole genome shotgun (WGS) entry which is preliminary data.</text>
</comment>
<evidence type="ECO:0000313" key="2">
    <source>
        <dbReference type="Proteomes" id="UP000828390"/>
    </source>
</evidence>
<evidence type="ECO:0000313" key="1">
    <source>
        <dbReference type="EMBL" id="KAH3739925.1"/>
    </source>
</evidence>
<reference evidence="1" key="1">
    <citation type="journal article" date="2019" name="bioRxiv">
        <title>The Genome of the Zebra Mussel, Dreissena polymorpha: A Resource for Invasive Species Research.</title>
        <authorList>
            <person name="McCartney M.A."/>
            <person name="Auch B."/>
            <person name="Kono T."/>
            <person name="Mallez S."/>
            <person name="Zhang Y."/>
            <person name="Obille A."/>
            <person name="Becker A."/>
            <person name="Abrahante J.E."/>
            <person name="Garbe J."/>
            <person name="Badalamenti J.P."/>
            <person name="Herman A."/>
            <person name="Mangelson H."/>
            <person name="Liachko I."/>
            <person name="Sullivan S."/>
            <person name="Sone E.D."/>
            <person name="Koren S."/>
            <person name="Silverstein K.A.T."/>
            <person name="Beckman K.B."/>
            <person name="Gohl D.M."/>
        </authorList>
    </citation>
    <scope>NUCLEOTIDE SEQUENCE</scope>
    <source>
        <strain evidence="1">Duluth1</strain>
        <tissue evidence="1">Whole animal</tissue>
    </source>
</reference>
<dbReference type="EMBL" id="JAIWYP010000011">
    <property type="protein sequence ID" value="KAH3739925.1"/>
    <property type="molecule type" value="Genomic_DNA"/>
</dbReference>
<name>A0A9D4D840_DREPO</name>